<accession>A0A292ZLB2</accession>
<dbReference type="GO" id="GO:0016020">
    <property type="term" value="C:membrane"/>
    <property type="evidence" value="ECO:0007669"/>
    <property type="project" value="TreeGrafter"/>
</dbReference>
<feature type="transmembrane region" description="Helical" evidence="1">
    <location>
        <begin position="239"/>
        <end position="258"/>
    </location>
</feature>
<feature type="transmembrane region" description="Helical" evidence="1">
    <location>
        <begin position="12"/>
        <end position="29"/>
    </location>
</feature>
<protein>
    <submittedName>
        <fullName evidence="3">Acyltransferase 3</fullName>
    </submittedName>
</protein>
<dbReference type="RefSeq" id="WP_099187037.1">
    <property type="nucleotide sequence ID" value="NZ_BEWI01000032.1"/>
</dbReference>
<feature type="transmembrane region" description="Helical" evidence="1">
    <location>
        <begin position="306"/>
        <end position="324"/>
    </location>
</feature>
<dbReference type="GO" id="GO:0000271">
    <property type="term" value="P:polysaccharide biosynthetic process"/>
    <property type="evidence" value="ECO:0007669"/>
    <property type="project" value="TreeGrafter"/>
</dbReference>
<reference evidence="3 4" key="1">
    <citation type="journal article" date="2013" name="Biodegradation">
        <title>Occurrence of 4-tert-butylphenol (4-t-BP) biodegradation in an aquatic sample caused by the presence of Spirodela polyrrhiza and isolation of a 4-t-BP-utilizing bacterium.</title>
        <authorList>
            <person name="Ogata Y."/>
            <person name="Toyama T."/>
            <person name="Yu N."/>
            <person name="Wang X."/>
            <person name="Sei K."/>
            <person name="Ike M."/>
        </authorList>
    </citation>
    <scope>NUCLEOTIDE SEQUENCE [LARGE SCALE GENOMIC DNA]</scope>
    <source>
        <strain evidence="3 4">OMI</strain>
    </source>
</reference>
<feature type="transmembrane region" description="Helical" evidence="1">
    <location>
        <begin position="80"/>
        <end position="102"/>
    </location>
</feature>
<gene>
    <name evidence="3" type="ORF">SFOMI_4228</name>
</gene>
<feature type="transmembrane region" description="Helical" evidence="1">
    <location>
        <begin position="176"/>
        <end position="195"/>
    </location>
</feature>
<feature type="transmembrane region" description="Helical" evidence="1">
    <location>
        <begin position="41"/>
        <end position="59"/>
    </location>
</feature>
<reference evidence="3 4" key="2">
    <citation type="journal article" date="2013" name="Environ. Sci. Technol.">
        <title>The 4-tert-butylphenol-utilizing bacterium Sphingobium fuliginis OMI can degrade bisphenols via phenolic ring hydroxylation and meta-cleavage pathway.</title>
        <authorList>
            <person name="Ogata Y."/>
            <person name="Goda S."/>
            <person name="Toyama T."/>
            <person name="Sei K."/>
            <person name="Ike M."/>
        </authorList>
    </citation>
    <scope>NUCLEOTIDE SEQUENCE [LARGE SCALE GENOMIC DNA]</scope>
    <source>
        <strain evidence="3 4">OMI</strain>
    </source>
</reference>
<keyword evidence="3" id="KW-0012">Acyltransferase</keyword>
<evidence type="ECO:0000313" key="3">
    <source>
        <dbReference type="EMBL" id="GAY23650.1"/>
    </source>
</evidence>
<evidence type="ECO:0000259" key="2">
    <source>
        <dbReference type="Pfam" id="PF01757"/>
    </source>
</evidence>
<evidence type="ECO:0000313" key="4">
    <source>
        <dbReference type="Proteomes" id="UP000221538"/>
    </source>
</evidence>
<name>A0A292ZLB2_SPHSA</name>
<dbReference type="PANTHER" id="PTHR23028">
    <property type="entry name" value="ACETYLTRANSFERASE"/>
    <property type="match status" value="1"/>
</dbReference>
<dbReference type="InterPro" id="IPR050879">
    <property type="entry name" value="Acyltransferase_3"/>
</dbReference>
<dbReference type="GO" id="GO:0016747">
    <property type="term" value="F:acyltransferase activity, transferring groups other than amino-acyl groups"/>
    <property type="evidence" value="ECO:0007669"/>
    <property type="project" value="InterPro"/>
</dbReference>
<sequence>MSGRHIPALDGLRGFAALIVMLSHFPDVGLPPWVNHRLGDYGVMLFFVLSGFLMGHLYLGQKPDVAALLRYGAARAGRILPLYLAVSLLSFFLFSYADPAFIYRIDGQQLLRLLSFTSAQPIFWSIGPEFQFYFLFPLIWMAFHSSRPNRPVAFLALATAICLSYAISSWTPGFSVFAKLHIFIAGIGTALLMKAAPPRPPLAMLVLGGALAFLAAILLSPAWAEPFLFPSTRGDPKHIGYYGDLAKVLLCACVIHSATIDHRLNDWLWGNGAMRRLGAWSFSLYLLHMPAFYLAGYLPMPPAPRAVASLLLAVGIAALSHRFVEGPANHCLRRLLARLSDRQPKVILLPDLSRAEVRR</sequence>
<keyword evidence="1" id="KW-1133">Transmembrane helix</keyword>
<dbReference type="Proteomes" id="UP000221538">
    <property type="component" value="Unassembled WGS sequence"/>
</dbReference>
<dbReference type="Pfam" id="PF01757">
    <property type="entry name" value="Acyl_transf_3"/>
    <property type="match status" value="1"/>
</dbReference>
<dbReference type="PANTHER" id="PTHR23028:SF53">
    <property type="entry name" value="ACYL_TRANSF_3 DOMAIN-CONTAINING PROTEIN"/>
    <property type="match status" value="1"/>
</dbReference>
<dbReference type="AlphaFoldDB" id="A0A292ZLB2"/>
<dbReference type="InterPro" id="IPR002656">
    <property type="entry name" value="Acyl_transf_3_dom"/>
</dbReference>
<feature type="transmembrane region" description="Helical" evidence="1">
    <location>
        <begin position="122"/>
        <end position="140"/>
    </location>
</feature>
<dbReference type="EMBL" id="BEWI01000032">
    <property type="protein sequence ID" value="GAY23650.1"/>
    <property type="molecule type" value="Genomic_DNA"/>
</dbReference>
<comment type="caution">
    <text evidence="3">The sequence shown here is derived from an EMBL/GenBank/DDBJ whole genome shotgun (WGS) entry which is preliminary data.</text>
</comment>
<keyword evidence="1" id="KW-0812">Transmembrane</keyword>
<organism evidence="3 4">
    <name type="scientific">Sphingobium fuliginis (strain ATCC 27551)</name>
    <dbReference type="NCBI Taxonomy" id="336203"/>
    <lineage>
        <taxon>Bacteria</taxon>
        <taxon>Pseudomonadati</taxon>
        <taxon>Pseudomonadota</taxon>
        <taxon>Alphaproteobacteria</taxon>
        <taxon>Sphingomonadales</taxon>
        <taxon>Sphingomonadaceae</taxon>
        <taxon>Sphingobium</taxon>
    </lineage>
</organism>
<evidence type="ECO:0000256" key="1">
    <source>
        <dbReference type="SAM" id="Phobius"/>
    </source>
</evidence>
<keyword evidence="1" id="KW-0472">Membrane</keyword>
<keyword evidence="3" id="KW-0808">Transferase</keyword>
<feature type="domain" description="Acyltransferase 3" evidence="2">
    <location>
        <begin position="7"/>
        <end position="319"/>
    </location>
</feature>
<feature type="transmembrane region" description="Helical" evidence="1">
    <location>
        <begin position="279"/>
        <end position="300"/>
    </location>
</feature>
<feature type="transmembrane region" description="Helical" evidence="1">
    <location>
        <begin position="202"/>
        <end position="224"/>
    </location>
</feature>
<proteinExistence type="predicted"/>
<feature type="transmembrane region" description="Helical" evidence="1">
    <location>
        <begin position="152"/>
        <end position="170"/>
    </location>
</feature>